<organism evidence="1 2">
    <name type="scientific">Pseudomonas palleroniana</name>
    <dbReference type="NCBI Taxonomy" id="191390"/>
    <lineage>
        <taxon>Bacteria</taxon>
        <taxon>Pseudomonadati</taxon>
        <taxon>Pseudomonadota</taxon>
        <taxon>Gammaproteobacteria</taxon>
        <taxon>Pseudomonadales</taxon>
        <taxon>Pseudomonadaceae</taxon>
        <taxon>Pseudomonas</taxon>
    </lineage>
</organism>
<proteinExistence type="predicted"/>
<gene>
    <name evidence="1" type="ORF">AWV77_19550</name>
</gene>
<reference evidence="2" key="1">
    <citation type="submission" date="2016-01" db="EMBL/GenBank/DDBJ databases">
        <authorList>
            <person name="Gamez R.M."/>
            <person name="Rodriguez F."/>
            <person name="Bernal J.F."/>
            <person name="Agarwala R."/>
            <person name="Landsman D."/>
            <person name="Marino-Ramirez L."/>
        </authorList>
    </citation>
    <scope>NUCLEOTIDE SEQUENCE [LARGE SCALE GENOMIC DNA]</scope>
    <source>
        <strain evidence="2">Ps006</strain>
    </source>
</reference>
<dbReference type="AlphaFoldDB" id="A0A0X7K0M7"/>
<evidence type="ECO:0000313" key="2">
    <source>
        <dbReference type="Proteomes" id="UP000067111"/>
    </source>
</evidence>
<sequence>MGNQAKLLTHEAFKGIAVDSIDETCRLTGSCQKLRVMGIGHLGIVYCFTGEVVIAGNQIERIVALLNGTCCGFV</sequence>
<protein>
    <submittedName>
        <fullName evidence="1">Uncharacterized protein</fullName>
    </submittedName>
</protein>
<comment type="caution">
    <text evidence="1">The sequence shown here is derived from an EMBL/GenBank/DDBJ whole genome shotgun (WGS) entry which is preliminary data.</text>
</comment>
<accession>A0A0X7K0M7</accession>
<name>A0A0X7K0M7_9PSED</name>
<dbReference type="EMBL" id="LRMR01000029">
    <property type="protein sequence ID" value="KWU49238.1"/>
    <property type="molecule type" value="Genomic_DNA"/>
</dbReference>
<evidence type="ECO:0000313" key="1">
    <source>
        <dbReference type="EMBL" id="KWU49238.1"/>
    </source>
</evidence>
<dbReference type="Proteomes" id="UP000067111">
    <property type="component" value="Unassembled WGS sequence"/>
</dbReference>